<comment type="caution">
    <text evidence="2">The sequence shown here is derived from an EMBL/GenBank/DDBJ whole genome shotgun (WGS) entry which is preliminary data.</text>
</comment>
<reference evidence="2 3" key="1">
    <citation type="journal article" date="2014" name="Int. J. Syst. Evol. Microbiol.">
        <title>Complete genome sequence of Corynebacterium casei LMG S-19264T (=DSM 44701T), isolated from a smear-ripened cheese.</title>
        <authorList>
            <consortium name="US DOE Joint Genome Institute (JGI-PGF)"/>
            <person name="Walter F."/>
            <person name="Albersmeier A."/>
            <person name="Kalinowski J."/>
            <person name="Ruckert C."/>
        </authorList>
    </citation>
    <scope>NUCLEOTIDE SEQUENCE [LARGE SCALE GENOMIC DNA]</scope>
    <source>
        <strain evidence="2 3">CGMCC 1.9161</strain>
    </source>
</reference>
<dbReference type="Proteomes" id="UP000600449">
    <property type="component" value="Unassembled WGS sequence"/>
</dbReference>
<feature type="chain" id="PRO_5037828212" evidence="1">
    <location>
        <begin position="23"/>
        <end position="100"/>
    </location>
</feature>
<dbReference type="RefSeq" id="WP_188912821.1">
    <property type="nucleotide sequence ID" value="NZ_BMMF01000006.1"/>
</dbReference>
<proteinExistence type="predicted"/>
<protein>
    <submittedName>
        <fullName evidence="2">Uncharacterized protein</fullName>
    </submittedName>
</protein>
<sequence length="100" mass="11233">MILKTVAATAAALLVGTVAAQAETYTVREAQSRYIACYERVYVPATIEVNTRGELVREGGEAWQTSGNHWNRVRELPVYIQSRTVIEPDHYTLVRKSCPH</sequence>
<gene>
    <name evidence="2" type="ORF">GCM10011322_22290</name>
</gene>
<accession>A0A917V3M0</accession>
<organism evidence="2 3">
    <name type="scientific">Salinarimonas ramus</name>
    <dbReference type="NCBI Taxonomy" id="690164"/>
    <lineage>
        <taxon>Bacteria</taxon>
        <taxon>Pseudomonadati</taxon>
        <taxon>Pseudomonadota</taxon>
        <taxon>Alphaproteobacteria</taxon>
        <taxon>Hyphomicrobiales</taxon>
        <taxon>Salinarimonadaceae</taxon>
        <taxon>Salinarimonas</taxon>
    </lineage>
</organism>
<dbReference type="AlphaFoldDB" id="A0A917V3M0"/>
<dbReference type="EMBL" id="BMMF01000006">
    <property type="protein sequence ID" value="GGK35049.1"/>
    <property type="molecule type" value="Genomic_DNA"/>
</dbReference>
<evidence type="ECO:0000313" key="2">
    <source>
        <dbReference type="EMBL" id="GGK35049.1"/>
    </source>
</evidence>
<evidence type="ECO:0000313" key="3">
    <source>
        <dbReference type="Proteomes" id="UP000600449"/>
    </source>
</evidence>
<keyword evidence="1" id="KW-0732">Signal</keyword>
<keyword evidence="3" id="KW-1185">Reference proteome</keyword>
<evidence type="ECO:0000256" key="1">
    <source>
        <dbReference type="SAM" id="SignalP"/>
    </source>
</evidence>
<feature type="signal peptide" evidence="1">
    <location>
        <begin position="1"/>
        <end position="22"/>
    </location>
</feature>
<name>A0A917V3M0_9HYPH</name>